<accession>A0A9N9CAB3</accession>
<dbReference type="AlphaFoldDB" id="A0A9N9CAB3"/>
<protein>
    <submittedName>
        <fullName evidence="1">3045_t:CDS:1</fullName>
    </submittedName>
</protein>
<keyword evidence="2" id="KW-1185">Reference proteome</keyword>
<dbReference type="Proteomes" id="UP000789739">
    <property type="component" value="Unassembled WGS sequence"/>
</dbReference>
<reference evidence="1" key="1">
    <citation type="submission" date="2021-06" db="EMBL/GenBank/DDBJ databases">
        <authorList>
            <person name="Kallberg Y."/>
            <person name="Tangrot J."/>
            <person name="Rosling A."/>
        </authorList>
    </citation>
    <scope>NUCLEOTIDE SEQUENCE</scope>
    <source>
        <strain evidence="1">BR232B</strain>
    </source>
</reference>
<evidence type="ECO:0000313" key="2">
    <source>
        <dbReference type="Proteomes" id="UP000789739"/>
    </source>
</evidence>
<feature type="non-terminal residue" evidence="1">
    <location>
        <position position="1"/>
    </location>
</feature>
<dbReference type="OrthoDB" id="2315448at2759"/>
<gene>
    <name evidence="1" type="ORF">PBRASI_LOCUS7275</name>
</gene>
<comment type="caution">
    <text evidence="1">The sequence shown here is derived from an EMBL/GenBank/DDBJ whole genome shotgun (WGS) entry which is preliminary data.</text>
</comment>
<name>A0A9N9CAB3_9GLOM</name>
<evidence type="ECO:0000313" key="1">
    <source>
        <dbReference type="EMBL" id="CAG8593957.1"/>
    </source>
</evidence>
<dbReference type="EMBL" id="CAJVPI010001092">
    <property type="protein sequence ID" value="CAG8593957.1"/>
    <property type="molecule type" value="Genomic_DNA"/>
</dbReference>
<sequence>HFKQSPQALYCTSPKYIERQNSSNLVITMWVKLEGKPDFEEVVEKSDYQNNNPNVHNLKTLLRKRIKILKDIQERDIELFAFSSPTDTKFIPADTTLESLDVKSSTKILARYPLSNLSIKVNLRFYRTTAECVIPHSSGSLSLLREAGELKKKIDSEFHFNIIVNNTKPNDQNERILDLKVQIKGQKAYGEWKMSEVAKLYNNAFKSSETMAKFSIDDLPESSPPLTSEDLESFINQLKQKLFAFQAVTTNEATAREFISIFMTWATSHVRKNNDNTTQLAVEVDLDGTRGYGSVDMETLYNTF</sequence>
<organism evidence="1 2">
    <name type="scientific">Paraglomus brasilianum</name>
    <dbReference type="NCBI Taxonomy" id="144538"/>
    <lineage>
        <taxon>Eukaryota</taxon>
        <taxon>Fungi</taxon>
        <taxon>Fungi incertae sedis</taxon>
        <taxon>Mucoromycota</taxon>
        <taxon>Glomeromycotina</taxon>
        <taxon>Glomeromycetes</taxon>
        <taxon>Paraglomerales</taxon>
        <taxon>Paraglomeraceae</taxon>
        <taxon>Paraglomus</taxon>
    </lineage>
</organism>
<proteinExistence type="predicted"/>